<name>C1MTC0_MICPC</name>
<keyword evidence="3" id="KW-1133">Transmembrane helix</keyword>
<evidence type="ECO:0000256" key="2">
    <source>
        <dbReference type="ARBA" id="ARBA00022692"/>
    </source>
</evidence>
<dbReference type="OMA" id="MMRVTRM"/>
<keyword evidence="2" id="KW-0812">Transmembrane</keyword>
<accession>C1MTC0</accession>
<evidence type="ECO:0000256" key="1">
    <source>
        <dbReference type="ARBA" id="ARBA00004141"/>
    </source>
</evidence>
<dbReference type="GeneID" id="9684278"/>
<reference evidence="5 6" key="1">
    <citation type="journal article" date="2009" name="Science">
        <title>Green evolution and dynamic adaptations revealed by genomes of the marine picoeukaryotes Micromonas.</title>
        <authorList>
            <person name="Worden A.Z."/>
            <person name="Lee J.H."/>
            <person name="Mock T."/>
            <person name="Rouze P."/>
            <person name="Simmons M.P."/>
            <person name="Aerts A.L."/>
            <person name="Allen A.E."/>
            <person name="Cuvelier M.L."/>
            <person name="Derelle E."/>
            <person name="Everett M.V."/>
            <person name="Foulon E."/>
            <person name="Grimwood J."/>
            <person name="Gundlach H."/>
            <person name="Henrissat B."/>
            <person name="Napoli C."/>
            <person name="McDonald S.M."/>
            <person name="Parker M.S."/>
            <person name="Rombauts S."/>
            <person name="Salamov A."/>
            <person name="Von Dassow P."/>
            <person name="Badger J.H."/>
            <person name="Coutinho P.M."/>
            <person name="Demir E."/>
            <person name="Dubchak I."/>
            <person name="Gentemann C."/>
            <person name="Eikrem W."/>
            <person name="Gready J.E."/>
            <person name="John U."/>
            <person name="Lanier W."/>
            <person name="Lindquist E.A."/>
            <person name="Lucas S."/>
            <person name="Mayer K.F."/>
            <person name="Moreau H."/>
            <person name="Not F."/>
            <person name="Otillar R."/>
            <person name="Panaud O."/>
            <person name="Pangilinan J."/>
            <person name="Paulsen I."/>
            <person name="Piegu B."/>
            <person name="Poliakov A."/>
            <person name="Robbens S."/>
            <person name="Schmutz J."/>
            <person name="Toulza E."/>
            <person name="Wyss T."/>
            <person name="Zelensky A."/>
            <person name="Zhou K."/>
            <person name="Armbrust E.V."/>
            <person name="Bhattacharya D."/>
            <person name="Goodenough U.W."/>
            <person name="Van de Peer Y."/>
            <person name="Grigoriev I.V."/>
        </authorList>
    </citation>
    <scope>NUCLEOTIDE SEQUENCE [LARGE SCALE GENOMIC DNA]</scope>
    <source>
        <strain evidence="5 6">CCMP1545</strain>
    </source>
</reference>
<organism evidence="6">
    <name type="scientific">Micromonas pusilla (strain CCMP1545)</name>
    <name type="common">Picoplanktonic green alga</name>
    <dbReference type="NCBI Taxonomy" id="564608"/>
    <lineage>
        <taxon>Eukaryota</taxon>
        <taxon>Viridiplantae</taxon>
        <taxon>Chlorophyta</taxon>
        <taxon>Mamiellophyceae</taxon>
        <taxon>Mamiellales</taxon>
        <taxon>Mamiellaceae</taxon>
        <taxon>Micromonas</taxon>
    </lineage>
</organism>
<evidence type="ECO:0000256" key="3">
    <source>
        <dbReference type="ARBA" id="ARBA00022989"/>
    </source>
</evidence>
<evidence type="ECO:0000313" key="6">
    <source>
        <dbReference type="Proteomes" id="UP000001876"/>
    </source>
</evidence>
<dbReference type="GO" id="GO:0016020">
    <property type="term" value="C:membrane"/>
    <property type="evidence" value="ECO:0007669"/>
    <property type="project" value="UniProtKB-SubCell"/>
</dbReference>
<dbReference type="AlphaFoldDB" id="C1MTC0"/>
<dbReference type="GO" id="GO:0005739">
    <property type="term" value="C:mitochondrion"/>
    <property type="evidence" value="ECO:0007669"/>
    <property type="project" value="TreeGrafter"/>
</dbReference>
<gene>
    <name evidence="5" type="ORF">MICPUCDRAFT_9143</name>
</gene>
<dbReference type="PANTHER" id="PTHR21706">
    <property type="entry name" value="TRANSMEMBRANE PROTEIN 65"/>
    <property type="match status" value="1"/>
</dbReference>
<dbReference type="Pfam" id="PF10507">
    <property type="entry name" value="TMEM65"/>
    <property type="match status" value="1"/>
</dbReference>
<dbReference type="OrthoDB" id="430821at2759"/>
<dbReference type="Proteomes" id="UP000001876">
    <property type="component" value="Unassembled WGS sequence"/>
</dbReference>
<sequence>LFSAVPFVAFGFVDNTVLIHAGDAIDSTFGVALGLSSLAAAALGQIFSDTSGVLFGSTIEGFVLRCGLAAPSLTPTQQLARGVRVASTLGKVFGVVLGCSLGLVNLL</sequence>
<dbReference type="eggNOG" id="KOG4619">
    <property type="taxonomic scope" value="Eukaryota"/>
</dbReference>
<comment type="subcellular location">
    <subcellularLocation>
        <location evidence="1">Membrane</location>
        <topology evidence="1">Multi-pass membrane protein</topology>
    </subcellularLocation>
</comment>
<dbReference type="KEGG" id="mpp:MICPUCDRAFT_9143"/>
<protein>
    <submittedName>
        <fullName evidence="5">Predicted protein</fullName>
    </submittedName>
</protein>
<feature type="non-terminal residue" evidence="5">
    <location>
        <position position="107"/>
    </location>
</feature>
<dbReference type="RefSeq" id="XP_003058461.1">
    <property type="nucleotide sequence ID" value="XM_003058415.1"/>
</dbReference>
<dbReference type="PANTHER" id="PTHR21706:SF15">
    <property type="entry name" value="TRANSMEMBRANE PROTEIN 65"/>
    <property type="match status" value="1"/>
</dbReference>
<evidence type="ECO:0000256" key="4">
    <source>
        <dbReference type="ARBA" id="ARBA00023136"/>
    </source>
</evidence>
<evidence type="ECO:0000313" key="5">
    <source>
        <dbReference type="EMBL" id="EEH56916.1"/>
    </source>
</evidence>
<feature type="non-terminal residue" evidence="5">
    <location>
        <position position="1"/>
    </location>
</feature>
<keyword evidence="4" id="KW-0472">Membrane</keyword>
<dbReference type="InterPro" id="IPR019537">
    <property type="entry name" value="TMEM65"/>
</dbReference>
<keyword evidence="6" id="KW-1185">Reference proteome</keyword>
<dbReference type="EMBL" id="GG663739">
    <property type="protein sequence ID" value="EEH56916.1"/>
    <property type="molecule type" value="Genomic_DNA"/>
</dbReference>
<proteinExistence type="predicted"/>